<dbReference type="Proteomes" id="UP000005850">
    <property type="component" value="Chromosome"/>
</dbReference>
<protein>
    <submittedName>
        <fullName evidence="1">Uncharacterized protein</fullName>
    </submittedName>
</protein>
<evidence type="ECO:0000313" key="2">
    <source>
        <dbReference type="Proteomes" id="UP000005850"/>
    </source>
</evidence>
<accession>A0A075R8I9</accession>
<keyword evidence="2" id="KW-1185">Reference proteome</keyword>
<organism evidence="1 2">
    <name type="scientific">Brevibacillus laterosporus LMG 15441</name>
    <dbReference type="NCBI Taxonomy" id="1042163"/>
    <lineage>
        <taxon>Bacteria</taxon>
        <taxon>Bacillati</taxon>
        <taxon>Bacillota</taxon>
        <taxon>Bacilli</taxon>
        <taxon>Bacillales</taxon>
        <taxon>Paenibacillaceae</taxon>
        <taxon>Brevibacillus</taxon>
    </lineage>
</organism>
<dbReference type="RefSeq" id="WP_003344588.1">
    <property type="nucleotide sequence ID" value="NZ_CP007806.1"/>
</dbReference>
<gene>
    <name evidence="1" type="ORF">BRLA_c046290</name>
</gene>
<dbReference type="KEGG" id="blr:BRLA_c046290"/>
<proteinExistence type="predicted"/>
<dbReference type="HOGENOM" id="CLU_1955429_0_0_9"/>
<reference evidence="1 2" key="1">
    <citation type="journal article" date="2011" name="J. Bacteriol.">
        <title>Genome sequence of Brevibacillus laterosporus LMG 15441, a pathogen of invertebrates.</title>
        <authorList>
            <person name="Djukic M."/>
            <person name="Poehlein A."/>
            <person name="Thurmer A."/>
            <person name="Daniel R."/>
        </authorList>
    </citation>
    <scope>NUCLEOTIDE SEQUENCE [LARGE SCALE GENOMIC DNA]</scope>
    <source>
        <strain evidence="1 2">LMG 15441</strain>
    </source>
</reference>
<dbReference type="STRING" id="1042163.BRLA_c046290"/>
<sequence>MGLCIHVQGFPTRTKLIKRKDVLHMKQPFSPLDQLDILAKLSDLRNVDYHNTLVLHAIIELLTEKGLLNHEEVTAKVQQLDSHMNTQIMEKSCPKGLQTMQKSHDHTAVNFQAAPKAPNGSYVPTKPQ</sequence>
<dbReference type="EMBL" id="CP007806">
    <property type="protein sequence ID" value="AIG28892.1"/>
    <property type="molecule type" value="Genomic_DNA"/>
</dbReference>
<dbReference type="eggNOG" id="ENOG5033H3T">
    <property type="taxonomic scope" value="Bacteria"/>
</dbReference>
<evidence type="ECO:0000313" key="1">
    <source>
        <dbReference type="EMBL" id="AIG28892.1"/>
    </source>
</evidence>
<dbReference type="AlphaFoldDB" id="A0A075R8I9"/>
<name>A0A075R8I9_BRELA</name>